<feature type="region of interest" description="Disordered" evidence="1">
    <location>
        <begin position="1"/>
        <end position="23"/>
    </location>
</feature>
<dbReference type="Proteomes" id="UP000245056">
    <property type="component" value="Unassembled WGS sequence"/>
</dbReference>
<evidence type="ECO:0000313" key="2">
    <source>
        <dbReference type="EMBL" id="PWE47313.1"/>
    </source>
</evidence>
<sequence>MSEAKLSLHGIPAFGPGGTTQMESMQKHAMRFVPEIVYDHARSAKLQRRATRDFTASRQARHHPPLLQAQTPC</sequence>
<evidence type="ECO:0000256" key="1">
    <source>
        <dbReference type="SAM" id="MobiDB-lite"/>
    </source>
</evidence>
<reference evidence="2 3" key="1">
    <citation type="submission" date="2018-05" db="EMBL/GenBank/DDBJ databases">
        <title>Genome sequences of two Antarctic strains of Pseudomonas prosekii: insights into adaptation to extreme conditions.</title>
        <authorList>
            <person name="Snopkova K."/>
            <person name="Dufkova K."/>
            <person name="Cejkova D."/>
            <person name="Sedlacek I."/>
            <person name="Smajs D."/>
        </authorList>
    </citation>
    <scope>NUCLEOTIDE SEQUENCE [LARGE SCALE GENOMIC DNA]</scope>
    <source>
        <strain evidence="2 3">P2673</strain>
    </source>
</reference>
<dbReference type="EMBL" id="QFAW01000004">
    <property type="protein sequence ID" value="PWE47313.1"/>
    <property type="molecule type" value="Genomic_DNA"/>
</dbReference>
<dbReference type="AlphaFoldDB" id="A0A2U2DD41"/>
<evidence type="ECO:0000313" key="3">
    <source>
        <dbReference type="Proteomes" id="UP000245056"/>
    </source>
</evidence>
<gene>
    <name evidence="2" type="ORF">C9I49_04410</name>
</gene>
<accession>A0A2U2DD41</accession>
<name>A0A2U2DD41_9PSED</name>
<organism evidence="2 3">
    <name type="scientific">Pseudomonas prosekii</name>
    <dbReference type="NCBI Taxonomy" id="1148509"/>
    <lineage>
        <taxon>Bacteria</taxon>
        <taxon>Pseudomonadati</taxon>
        <taxon>Pseudomonadota</taxon>
        <taxon>Gammaproteobacteria</taxon>
        <taxon>Pseudomonadales</taxon>
        <taxon>Pseudomonadaceae</taxon>
        <taxon>Pseudomonas</taxon>
    </lineage>
</organism>
<dbReference type="RefSeq" id="WP_109501854.1">
    <property type="nucleotide sequence ID" value="NZ_QFAV01000002.1"/>
</dbReference>
<protein>
    <submittedName>
        <fullName evidence="2">Uncharacterized protein</fullName>
    </submittedName>
</protein>
<proteinExistence type="predicted"/>
<comment type="caution">
    <text evidence="2">The sequence shown here is derived from an EMBL/GenBank/DDBJ whole genome shotgun (WGS) entry which is preliminary data.</text>
</comment>
<feature type="region of interest" description="Disordered" evidence="1">
    <location>
        <begin position="49"/>
        <end position="73"/>
    </location>
</feature>